<dbReference type="EMBL" id="JACHLI010000018">
    <property type="protein sequence ID" value="MBB4865331.1"/>
    <property type="molecule type" value="Genomic_DNA"/>
</dbReference>
<dbReference type="Proteomes" id="UP000566995">
    <property type="component" value="Unassembled WGS sequence"/>
</dbReference>
<dbReference type="RefSeq" id="WP_184592704.1">
    <property type="nucleotide sequence ID" value="NZ_JACHLI010000018.1"/>
</dbReference>
<name>A0A7W7KM51_PSENT</name>
<organism evidence="1 2">
    <name type="scientific">Pseudomonas nitroreducens</name>
    <dbReference type="NCBI Taxonomy" id="46680"/>
    <lineage>
        <taxon>Bacteria</taxon>
        <taxon>Pseudomonadati</taxon>
        <taxon>Pseudomonadota</taxon>
        <taxon>Gammaproteobacteria</taxon>
        <taxon>Pseudomonadales</taxon>
        <taxon>Pseudomonadaceae</taxon>
        <taxon>Pseudomonas</taxon>
    </lineage>
</organism>
<evidence type="ECO:0000313" key="2">
    <source>
        <dbReference type="Proteomes" id="UP000566995"/>
    </source>
</evidence>
<gene>
    <name evidence="1" type="ORF">HNP46_004212</name>
</gene>
<reference evidence="1 2" key="1">
    <citation type="submission" date="2020-08" db="EMBL/GenBank/DDBJ databases">
        <title>Functional genomics of gut bacteria from endangered species of beetles.</title>
        <authorList>
            <person name="Carlos-Shanley C."/>
        </authorList>
    </citation>
    <scope>NUCLEOTIDE SEQUENCE [LARGE SCALE GENOMIC DNA]</scope>
    <source>
        <strain evidence="1 2">S00179</strain>
    </source>
</reference>
<evidence type="ECO:0000313" key="1">
    <source>
        <dbReference type="EMBL" id="MBB4865331.1"/>
    </source>
</evidence>
<accession>A0A7W7KM51</accession>
<comment type="caution">
    <text evidence="1">The sequence shown here is derived from an EMBL/GenBank/DDBJ whole genome shotgun (WGS) entry which is preliminary data.</text>
</comment>
<proteinExistence type="predicted"/>
<sequence>MDLKGQRAALVITTDADYRRAFRYLLQQAFVPKFAQANLNPVLAWAAGNPGQDDEAWWMFEELGAQLLGSAGVFVDELLAPKLLRDGLGCLCTHTDRAAETPQSFRPRDTFNEELLASLGLSGKAAAAPGARAFVNPSAPGVTLSNRRQAELGILCSAGASYFSAAGNAADAPLQQFFMTPLAFPGEETTSMLALLSGALPRAVHMQGRLLDTFTPGEVSLLTSLIDGCSKPGALQSLSGAPVSQIQLPVPGGYKTAGVLPNLGLLREIHQARYRAEGQSHPDTWASIFGSVRLGGGRPQNASVFFSSVLMSGRMNALFADLPSQTGGDRAVRKRLALGRPLLVVTRSMAQEVCSRTALLDAEAATRPLSHRNRAVLQRRLQGLARTLALQIEALRELVARLLEAGLTVGAPTPMAAAELKILCGEASVQDVAIYAGHLRLQLFAKTHMTRAERSVAAQELGRMLATELRG</sequence>
<protein>
    <submittedName>
        <fullName evidence="1">Uncharacterized protein</fullName>
    </submittedName>
</protein>
<dbReference type="AlphaFoldDB" id="A0A7W7KM51"/>